<accession>A0A1B5L521</accession>
<keyword evidence="2 6" id="KW-0812">Transmembrane</keyword>
<name>A0A1B5L521_USTVR</name>
<evidence type="ECO:0000313" key="8">
    <source>
        <dbReference type="EMBL" id="GAO18634.1"/>
    </source>
</evidence>
<keyword evidence="4 6" id="KW-0472">Membrane</keyword>
<comment type="subcellular location">
    <subcellularLocation>
        <location evidence="1">Membrane</location>
        <topology evidence="1">Multi-pass membrane protein</topology>
    </subcellularLocation>
</comment>
<dbReference type="InterPro" id="IPR052337">
    <property type="entry name" value="SAT4-like"/>
</dbReference>
<evidence type="ECO:0000256" key="5">
    <source>
        <dbReference type="ARBA" id="ARBA00038359"/>
    </source>
</evidence>
<keyword evidence="3 6" id="KW-1133">Transmembrane helix</keyword>
<proteinExistence type="inferred from homology"/>
<dbReference type="InterPro" id="IPR049326">
    <property type="entry name" value="Rhodopsin_dom_fungi"/>
</dbReference>
<protein>
    <recommendedName>
        <fullName evidence="7">Rhodopsin domain-containing protein</fullName>
    </recommendedName>
</protein>
<dbReference type="PANTHER" id="PTHR33048:SF47">
    <property type="entry name" value="INTEGRAL MEMBRANE PROTEIN-RELATED"/>
    <property type="match status" value="1"/>
</dbReference>
<dbReference type="AlphaFoldDB" id="A0A1B5L521"/>
<reference evidence="9" key="1">
    <citation type="journal article" date="2016" name="Genome Announc.">
        <title>Genome sequence of Ustilaginoidea virens IPU010, a rice pathogenic fungus causing false smut.</title>
        <authorList>
            <person name="Kumagai T."/>
            <person name="Ishii T."/>
            <person name="Terai G."/>
            <person name="Umemura M."/>
            <person name="Machida M."/>
            <person name="Asai K."/>
        </authorList>
    </citation>
    <scope>NUCLEOTIDE SEQUENCE [LARGE SCALE GENOMIC DNA]</scope>
    <source>
        <strain evidence="9">IPU010</strain>
    </source>
</reference>
<dbReference type="GO" id="GO:0016020">
    <property type="term" value="C:membrane"/>
    <property type="evidence" value="ECO:0007669"/>
    <property type="project" value="UniProtKB-SubCell"/>
</dbReference>
<dbReference type="Pfam" id="PF20684">
    <property type="entry name" value="Fung_rhodopsin"/>
    <property type="match status" value="1"/>
</dbReference>
<evidence type="ECO:0000256" key="6">
    <source>
        <dbReference type="SAM" id="Phobius"/>
    </source>
</evidence>
<dbReference type="EMBL" id="BBTG02000056">
    <property type="protein sequence ID" value="GAO18634.1"/>
    <property type="molecule type" value="Genomic_DNA"/>
</dbReference>
<organism evidence="8 9">
    <name type="scientific">Ustilaginoidea virens</name>
    <name type="common">Rice false smut fungus</name>
    <name type="synonym">Villosiclava virens</name>
    <dbReference type="NCBI Taxonomy" id="1159556"/>
    <lineage>
        <taxon>Eukaryota</taxon>
        <taxon>Fungi</taxon>
        <taxon>Dikarya</taxon>
        <taxon>Ascomycota</taxon>
        <taxon>Pezizomycotina</taxon>
        <taxon>Sordariomycetes</taxon>
        <taxon>Hypocreomycetidae</taxon>
        <taxon>Hypocreales</taxon>
        <taxon>Clavicipitaceae</taxon>
        <taxon>Ustilaginoidea</taxon>
    </lineage>
</organism>
<evidence type="ECO:0000256" key="2">
    <source>
        <dbReference type="ARBA" id="ARBA00022692"/>
    </source>
</evidence>
<evidence type="ECO:0000256" key="3">
    <source>
        <dbReference type="ARBA" id="ARBA00022989"/>
    </source>
</evidence>
<evidence type="ECO:0000256" key="1">
    <source>
        <dbReference type="ARBA" id="ARBA00004141"/>
    </source>
</evidence>
<evidence type="ECO:0000256" key="4">
    <source>
        <dbReference type="ARBA" id="ARBA00023136"/>
    </source>
</evidence>
<comment type="caution">
    <text evidence="8">The sequence shown here is derived from an EMBL/GenBank/DDBJ whole genome shotgun (WGS) entry which is preliminary data.</text>
</comment>
<feature type="transmembrane region" description="Helical" evidence="6">
    <location>
        <begin position="37"/>
        <end position="62"/>
    </location>
</feature>
<evidence type="ECO:0000313" key="9">
    <source>
        <dbReference type="Proteomes" id="UP000054053"/>
    </source>
</evidence>
<sequence>MLLATLQCNPTRALWARYDPVNPLPRDQYYCRFAERNFLLFTSVPTLVTDIIMLILPIPYIWKLKLPRSKRYGVLATFCLGSL</sequence>
<evidence type="ECO:0000259" key="7">
    <source>
        <dbReference type="Pfam" id="PF20684"/>
    </source>
</evidence>
<dbReference type="PANTHER" id="PTHR33048">
    <property type="entry name" value="PTH11-LIKE INTEGRAL MEMBRANE PROTEIN (AFU_ORTHOLOGUE AFUA_5G11245)"/>
    <property type="match status" value="1"/>
</dbReference>
<comment type="similarity">
    <text evidence="5">Belongs to the SAT4 family.</text>
</comment>
<dbReference type="Proteomes" id="UP000054053">
    <property type="component" value="Unassembled WGS sequence"/>
</dbReference>
<feature type="domain" description="Rhodopsin" evidence="7">
    <location>
        <begin position="2"/>
        <end position="82"/>
    </location>
</feature>
<gene>
    <name evidence="8" type="ORF">UVI_02058720</name>
</gene>